<organism evidence="1 2">
    <name type="scientific">Bauhinia variegata</name>
    <name type="common">Purple orchid tree</name>
    <name type="synonym">Phanera variegata</name>
    <dbReference type="NCBI Taxonomy" id="167791"/>
    <lineage>
        <taxon>Eukaryota</taxon>
        <taxon>Viridiplantae</taxon>
        <taxon>Streptophyta</taxon>
        <taxon>Embryophyta</taxon>
        <taxon>Tracheophyta</taxon>
        <taxon>Spermatophyta</taxon>
        <taxon>Magnoliopsida</taxon>
        <taxon>eudicotyledons</taxon>
        <taxon>Gunneridae</taxon>
        <taxon>Pentapetalae</taxon>
        <taxon>rosids</taxon>
        <taxon>fabids</taxon>
        <taxon>Fabales</taxon>
        <taxon>Fabaceae</taxon>
        <taxon>Cercidoideae</taxon>
        <taxon>Cercideae</taxon>
        <taxon>Bauhiniinae</taxon>
        <taxon>Bauhinia</taxon>
    </lineage>
</organism>
<evidence type="ECO:0000313" key="1">
    <source>
        <dbReference type="EMBL" id="KAI4352589.1"/>
    </source>
</evidence>
<dbReference type="EMBL" id="CM039428">
    <property type="protein sequence ID" value="KAI4352589.1"/>
    <property type="molecule type" value="Genomic_DNA"/>
</dbReference>
<name>A0ACB9PUV4_BAUVA</name>
<reference evidence="1 2" key="1">
    <citation type="journal article" date="2022" name="DNA Res.">
        <title>Chromosomal-level genome assembly of the orchid tree Bauhinia variegata (Leguminosae; Cercidoideae) supports the allotetraploid origin hypothesis of Bauhinia.</title>
        <authorList>
            <person name="Zhong Y."/>
            <person name="Chen Y."/>
            <person name="Zheng D."/>
            <person name="Pang J."/>
            <person name="Liu Y."/>
            <person name="Luo S."/>
            <person name="Meng S."/>
            <person name="Qian L."/>
            <person name="Wei D."/>
            <person name="Dai S."/>
            <person name="Zhou R."/>
        </authorList>
    </citation>
    <scope>NUCLEOTIDE SEQUENCE [LARGE SCALE GENOMIC DNA]</scope>
    <source>
        <strain evidence="1">BV-YZ2020</strain>
    </source>
</reference>
<gene>
    <name evidence="1" type="ORF">L6164_006826</name>
</gene>
<sequence length="112" mass="12522">MENKEALNRQLKDTIQSMMAEGLINNQFAFVNSLKVAGDSSHLADIITQFCIDTPNTLNELTEALNKLIVDYNFVKVNLYKVKGSALSLGARRVALAFCDFEQALHNKSKEE</sequence>
<dbReference type="Proteomes" id="UP000828941">
    <property type="component" value="Chromosome 3"/>
</dbReference>
<evidence type="ECO:0000313" key="2">
    <source>
        <dbReference type="Proteomes" id="UP000828941"/>
    </source>
</evidence>
<accession>A0ACB9PUV4</accession>
<keyword evidence="2" id="KW-1185">Reference proteome</keyword>
<protein>
    <submittedName>
        <fullName evidence="1">Uncharacterized protein</fullName>
    </submittedName>
</protein>
<comment type="caution">
    <text evidence="1">The sequence shown here is derived from an EMBL/GenBank/DDBJ whole genome shotgun (WGS) entry which is preliminary data.</text>
</comment>
<proteinExistence type="predicted"/>